<dbReference type="InterPro" id="IPR045090">
    <property type="entry name" value="Pept_M3A_M3B"/>
</dbReference>
<dbReference type="Gene3D" id="3.40.390.10">
    <property type="entry name" value="Collagenase (Catalytic Domain)"/>
    <property type="match status" value="1"/>
</dbReference>
<dbReference type="Proteomes" id="UP000823612">
    <property type="component" value="Unassembled WGS sequence"/>
</dbReference>
<evidence type="ECO:0000256" key="1">
    <source>
        <dbReference type="ARBA" id="ARBA00006040"/>
    </source>
</evidence>
<comment type="similarity">
    <text evidence="1 7">Belongs to the peptidase M3 family.</text>
</comment>
<dbReference type="GO" id="GO:0005829">
    <property type="term" value="C:cytosol"/>
    <property type="evidence" value="ECO:0007669"/>
    <property type="project" value="TreeGrafter"/>
</dbReference>
<evidence type="ECO:0000313" key="11">
    <source>
        <dbReference type="Proteomes" id="UP000823612"/>
    </source>
</evidence>
<dbReference type="PANTHER" id="PTHR43660:SF1">
    <property type="entry name" value="DIPEPTIDYL CARBOXYPEPTIDASE"/>
    <property type="match status" value="1"/>
</dbReference>
<dbReference type="InterPro" id="IPR024077">
    <property type="entry name" value="Neurolysin/TOP_dom2"/>
</dbReference>
<dbReference type="GO" id="GO:0004180">
    <property type="term" value="F:carboxypeptidase activity"/>
    <property type="evidence" value="ECO:0007669"/>
    <property type="project" value="TreeGrafter"/>
</dbReference>
<evidence type="ECO:0000256" key="3">
    <source>
        <dbReference type="ARBA" id="ARBA00022723"/>
    </source>
</evidence>
<evidence type="ECO:0000256" key="8">
    <source>
        <dbReference type="SAM" id="SignalP"/>
    </source>
</evidence>
<name>A0A9D9DT98_9BACT</name>
<feature type="chain" id="PRO_5038630736" evidence="8">
    <location>
        <begin position="24"/>
        <end position="712"/>
    </location>
</feature>
<evidence type="ECO:0000256" key="6">
    <source>
        <dbReference type="ARBA" id="ARBA00023049"/>
    </source>
</evidence>
<evidence type="ECO:0000256" key="2">
    <source>
        <dbReference type="ARBA" id="ARBA00022670"/>
    </source>
</evidence>
<comment type="cofactor">
    <cofactor evidence="7">
        <name>Zn(2+)</name>
        <dbReference type="ChEBI" id="CHEBI:29105"/>
    </cofactor>
    <text evidence="7">Binds 1 zinc ion.</text>
</comment>
<dbReference type="InterPro" id="IPR024079">
    <property type="entry name" value="MetalloPept_cat_dom_sf"/>
</dbReference>
<dbReference type="PANTHER" id="PTHR43660">
    <property type="entry name" value="DIPEPTIDYL CARBOXYPEPTIDASE"/>
    <property type="match status" value="1"/>
</dbReference>
<keyword evidence="2 7" id="KW-0645">Protease</keyword>
<protein>
    <submittedName>
        <fullName evidence="10">M3 family metallopeptidase</fullName>
    </submittedName>
</protein>
<keyword evidence="6 7" id="KW-0482">Metalloprotease</keyword>
<feature type="domain" description="Peptidase M3A/M3B catalytic" evidence="9">
    <location>
        <begin position="258"/>
        <end position="709"/>
    </location>
</feature>
<keyword evidence="8" id="KW-0732">Signal</keyword>
<organism evidence="10 11">
    <name type="scientific">Candidatus Pullibacteroides excrementavium</name>
    <dbReference type="NCBI Taxonomy" id="2840905"/>
    <lineage>
        <taxon>Bacteria</taxon>
        <taxon>Pseudomonadati</taxon>
        <taxon>Bacteroidota</taxon>
        <taxon>Bacteroidia</taxon>
        <taxon>Bacteroidales</taxon>
        <taxon>Candidatus Pullibacteroides</taxon>
    </lineage>
</organism>
<keyword evidence="3 7" id="KW-0479">Metal-binding</keyword>
<evidence type="ECO:0000259" key="9">
    <source>
        <dbReference type="Pfam" id="PF01432"/>
    </source>
</evidence>
<dbReference type="Gene3D" id="1.10.1370.10">
    <property type="entry name" value="Neurolysin, domain 3"/>
    <property type="match status" value="1"/>
</dbReference>
<dbReference type="InterPro" id="IPR034005">
    <property type="entry name" value="M3A_DCP"/>
</dbReference>
<dbReference type="SUPFAM" id="SSF55486">
    <property type="entry name" value="Metalloproteases ('zincins'), catalytic domain"/>
    <property type="match status" value="1"/>
</dbReference>
<reference evidence="10" key="1">
    <citation type="submission" date="2020-10" db="EMBL/GenBank/DDBJ databases">
        <authorList>
            <person name="Gilroy R."/>
        </authorList>
    </citation>
    <scope>NUCLEOTIDE SEQUENCE</scope>
    <source>
        <strain evidence="10">2889</strain>
    </source>
</reference>
<dbReference type="GO" id="GO:0006508">
    <property type="term" value="P:proteolysis"/>
    <property type="evidence" value="ECO:0007669"/>
    <property type="project" value="UniProtKB-KW"/>
</dbReference>
<feature type="signal peptide" evidence="8">
    <location>
        <begin position="1"/>
        <end position="23"/>
    </location>
</feature>
<keyword evidence="4 7" id="KW-0378">Hydrolase</keyword>
<evidence type="ECO:0000256" key="5">
    <source>
        <dbReference type="ARBA" id="ARBA00022833"/>
    </source>
</evidence>
<evidence type="ECO:0000256" key="7">
    <source>
        <dbReference type="RuleBase" id="RU003435"/>
    </source>
</evidence>
<sequence>MIRITSIACIAGFVVGGFGSSSASDSIPVKDSVRENPFLMSWENRAYRIPPFSSIKEEDYLPALQKGIEYQDQAIQSIIRNRAEATFENTVLALEKSGELIDKTSAVLFNVAAAHSNENLRQIEAEAMQMLSSQSDKVYMNPFLFRRVKRLKEQGYVTDPAQKKLLDDMYRDFVLSGAELSPQAQDSLKAVNARLSELGSRFAQNLLLATADYTLYVEDASRLEGLPADALQRAARKAEAAGRKGYAFGLDNPTIMPFLQYVKDAGLRKEILDAYAARCQAGSKYDNSQIVKELVELRLKKAQLLGFPDYASYVLQTRMAKNPEAVYALLDEIWPYALERAKDELAQMKKFRKKEDGLKGAFLPSDWRYYANRVKQAEYALDENELKPYLTVDNVRNGIFYLCQRLYGIGFELLPDAETPTPNTTAYLCKDKDGSVLGVLFLDMTARPGQKSGGAWNTSYVEQSYREDGKRLTPVTSIVCNFTPAAGDEPVMLSMDETETFFHEFGHALHCLFSDVPYEALGSVPRDFVELPSQVMEHWALHPLMLKEYAKHYKTGEPMPKELVDRIQEVRNYGQGFATTELLAAALLDMDYHTLTAFPADLDPEKFEQAELNKKRGLIPEIYPRYKSNYFSHIMDGGYSAGYYSYIWSEVLDADAFDAYVESGDIFNTKIAESFRNDILKNGGLYDAMQMYVKFRGHEPDPGALLRSRSLL</sequence>
<evidence type="ECO:0000256" key="4">
    <source>
        <dbReference type="ARBA" id="ARBA00022801"/>
    </source>
</evidence>
<dbReference type="InterPro" id="IPR001567">
    <property type="entry name" value="Pept_M3A_M3B_dom"/>
</dbReference>
<dbReference type="Pfam" id="PF01432">
    <property type="entry name" value="Peptidase_M3"/>
    <property type="match status" value="1"/>
</dbReference>
<gene>
    <name evidence="10" type="ORF">IAB08_05815</name>
</gene>
<dbReference type="AlphaFoldDB" id="A0A9D9DT98"/>
<evidence type="ECO:0000313" key="10">
    <source>
        <dbReference type="EMBL" id="MBO8432792.1"/>
    </source>
</evidence>
<reference evidence="10" key="2">
    <citation type="journal article" date="2021" name="PeerJ">
        <title>Extensive microbial diversity within the chicken gut microbiome revealed by metagenomics and culture.</title>
        <authorList>
            <person name="Gilroy R."/>
            <person name="Ravi A."/>
            <person name="Getino M."/>
            <person name="Pursley I."/>
            <person name="Horton D.L."/>
            <person name="Alikhan N.F."/>
            <person name="Baker D."/>
            <person name="Gharbi K."/>
            <person name="Hall N."/>
            <person name="Watson M."/>
            <person name="Adriaenssens E.M."/>
            <person name="Foster-Nyarko E."/>
            <person name="Jarju S."/>
            <person name="Secka A."/>
            <person name="Antonio M."/>
            <person name="Oren A."/>
            <person name="Chaudhuri R.R."/>
            <person name="La Ragione R."/>
            <person name="Hildebrand F."/>
            <person name="Pallen M.J."/>
        </authorList>
    </citation>
    <scope>NUCLEOTIDE SEQUENCE</scope>
    <source>
        <strain evidence="10">2889</strain>
    </source>
</reference>
<dbReference type="GO" id="GO:0004222">
    <property type="term" value="F:metalloendopeptidase activity"/>
    <property type="evidence" value="ECO:0007669"/>
    <property type="project" value="InterPro"/>
</dbReference>
<proteinExistence type="inferred from homology"/>
<keyword evidence="5 7" id="KW-0862">Zinc</keyword>
<accession>A0A9D9DT98</accession>
<comment type="caution">
    <text evidence="10">The sequence shown here is derived from an EMBL/GenBank/DDBJ whole genome shotgun (WGS) entry which is preliminary data.</text>
</comment>
<dbReference type="EMBL" id="JADIMZ010000088">
    <property type="protein sequence ID" value="MBO8432792.1"/>
    <property type="molecule type" value="Genomic_DNA"/>
</dbReference>
<dbReference type="GO" id="GO:0046872">
    <property type="term" value="F:metal ion binding"/>
    <property type="evidence" value="ECO:0007669"/>
    <property type="project" value="UniProtKB-UniRule"/>
</dbReference>
<dbReference type="CDD" id="cd06456">
    <property type="entry name" value="M3A_DCP"/>
    <property type="match status" value="1"/>
</dbReference>